<name>A0A2N7W6B3_9BURK</name>
<gene>
    <name evidence="3" type="ORF">C0Z19_11410</name>
</gene>
<evidence type="ECO:0000313" key="4">
    <source>
        <dbReference type="Proteomes" id="UP000235347"/>
    </source>
</evidence>
<comment type="caution">
    <text evidence="3">The sequence shown here is derived from an EMBL/GenBank/DDBJ whole genome shotgun (WGS) entry which is preliminary data.</text>
</comment>
<reference evidence="3 4" key="1">
    <citation type="submission" date="2018-01" db="EMBL/GenBank/DDBJ databases">
        <title>Whole genome analyses suggest that Burkholderia sensu lato contains two further novel genera in the rhizoxinica-symbiotica group Mycetohabitans gen. nov., and Trinickia gen. nov.: implications for the evolution of diazotrophy and nodulation in the Burkholderiaceae.</title>
        <authorList>
            <person name="Estrada-de los Santos P."/>
            <person name="Palmer M."/>
            <person name="Chavez-Ramirez B."/>
            <person name="Beukes C."/>
            <person name="Steenkamp E.T."/>
            <person name="Hirsch A.M."/>
            <person name="Manyaka P."/>
            <person name="Maluk M."/>
            <person name="Lafos M."/>
            <person name="Crook M."/>
            <person name="Gross E."/>
            <person name="Simon M.F."/>
            <person name="Bueno dos Reis Junior F."/>
            <person name="Poole P.S."/>
            <person name="Venter S.N."/>
            <person name="James E.K."/>
        </authorList>
    </citation>
    <scope>NUCLEOTIDE SEQUENCE [LARGE SCALE GENOMIC DNA]</scope>
    <source>
        <strain evidence="3 4">GP25-8</strain>
    </source>
</reference>
<dbReference type="PANTHER" id="PTHR30537:SF5">
    <property type="entry name" value="HTH-TYPE TRANSCRIPTIONAL ACTIVATOR TTDR-RELATED"/>
    <property type="match status" value="1"/>
</dbReference>
<dbReference type="EMBL" id="PNYB01000008">
    <property type="protein sequence ID" value="PMS24929.1"/>
    <property type="molecule type" value="Genomic_DNA"/>
</dbReference>
<dbReference type="InterPro" id="IPR058163">
    <property type="entry name" value="LysR-type_TF_proteobact-type"/>
</dbReference>
<dbReference type="Proteomes" id="UP000235347">
    <property type="component" value="Unassembled WGS sequence"/>
</dbReference>
<dbReference type="Pfam" id="PF03466">
    <property type="entry name" value="LysR_substrate"/>
    <property type="match status" value="1"/>
</dbReference>
<keyword evidence="4" id="KW-1185">Reference proteome</keyword>
<dbReference type="GO" id="GO:0043565">
    <property type="term" value="F:sequence-specific DNA binding"/>
    <property type="evidence" value="ECO:0007669"/>
    <property type="project" value="TreeGrafter"/>
</dbReference>
<proteinExistence type="inferred from homology"/>
<dbReference type="PANTHER" id="PTHR30537">
    <property type="entry name" value="HTH-TYPE TRANSCRIPTIONAL REGULATOR"/>
    <property type="match status" value="1"/>
</dbReference>
<accession>A0A2N7W6B3</accession>
<dbReference type="GO" id="GO:0006351">
    <property type="term" value="P:DNA-templated transcription"/>
    <property type="evidence" value="ECO:0007669"/>
    <property type="project" value="TreeGrafter"/>
</dbReference>
<comment type="similarity">
    <text evidence="1">Belongs to the LysR transcriptional regulatory family.</text>
</comment>
<dbReference type="AlphaFoldDB" id="A0A2N7W6B3"/>
<evidence type="ECO:0000313" key="3">
    <source>
        <dbReference type="EMBL" id="PMS24929.1"/>
    </source>
</evidence>
<sequence>MKAVLDGRGIAILPDSIALRDLRSGALVRVVRDYEAQPVNVYALYQSRRFLDATIRTFLVLLREERHGILEVDERELEALEGCEVPRGSYAAVTSAVIVRHCTSRALVFSIM</sequence>
<dbReference type="SUPFAM" id="SSF53850">
    <property type="entry name" value="Periplasmic binding protein-like II"/>
    <property type="match status" value="1"/>
</dbReference>
<dbReference type="GO" id="GO:0003700">
    <property type="term" value="F:DNA-binding transcription factor activity"/>
    <property type="evidence" value="ECO:0007669"/>
    <property type="project" value="TreeGrafter"/>
</dbReference>
<dbReference type="InterPro" id="IPR005119">
    <property type="entry name" value="LysR_subst-bd"/>
</dbReference>
<dbReference type="Gene3D" id="3.40.190.290">
    <property type="match status" value="1"/>
</dbReference>
<organism evidence="3 4">
    <name type="scientific">Trinickia soli</name>
    <dbReference type="NCBI Taxonomy" id="380675"/>
    <lineage>
        <taxon>Bacteria</taxon>
        <taxon>Pseudomonadati</taxon>
        <taxon>Pseudomonadota</taxon>
        <taxon>Betaproteobacteria</taxon>
        <taxon>Burkholderiales</taxon>
        <taxon>Burkholderiaceae</taxon>
        <taxon>Trinickia</taxon>
    </lineage>
</organism>
<evidence type="ECO:0000259" key="2">
    <source>
        <dbReference type="Pfam" id="PF03466"/>
    </source>
</evidence>
<feature type="domain" description="LysR substrate-binding" evidence="2">
    <location>
        <begin position="2"/>
        <end position="65"/>
    </location>
</feature>
<protein>
    <recommendedName>
        <fullName evidence="2">LysR substrate-binding domain-containing protein</fullName>
    </recommendedName>
</protein>
<evidence type="ECO:0000256" key="1">
    <source>
        <dbReference type="ARBA" id="ARBA00009437"/>
    </source>
</evidence>